<evidence type="ECO:0000256" key="8">
    <source>
        <dbReference type="ARBA" id="ARBA00023170"/>
    </source>
</evidence>
<accession>A0A151I652</accession>
<dbReference type="GO" id="GO:0007165">
    <property type="term" value="P:signal transduction"/>
    <property type="evidence" value="ECO:0007669"/>
    <property type="project" value="UniProtKB-KW"/>
</dbReference>
<keyword evidence="7 10" id="KW-0472">Membrane</keyword>
<gene>
    <name evidence="11" type="ORF">ALC53_01861</name>
</gene>
<evidence type="ECO:0000256" key="9">
    <source>
        <dbReference type="ARBA" id="ARBA00023224"/>
    </source>
</evidence>
<dbReference type="PANTHER" id="PTHR21137">
    <property type="entry name" value="ODORANT RECEPTOR"/>
    <property type="match status" value="1"/>
</dbReference>
<proteinExistence type="predicted"/>
<keyword evidence="12" id="KW-1185">Reference proteome</keyword>
<protein>
    <submittedName>
        <fullName evidence="11">Uncharacterized protein</fullName>
    </submittedName>
</protein>
<dbReference type="EMBL" id="KQ976413">
    <property type="protein sequence ID" value="KYM90429.1"/>
    <property type="molecule type" value="Genomic_DNA"/>
</dbReference>
<evidence type="ECO:0000256" key="7">
    <source>
        <dbReference type="ARBA" id="ARBA00023136"/>
    </source>
</evidence>
<evidence type="ECO:0000256" key="10">
    <source>
        <dbReference type="SAM" id="Phobius"/>
    </source>
</evidence>
<keyword evidence="8" id="KW-0675">Receptor</keyword>
<keyword evidence="3" id="KW-0716">Sensory transduction</keyword>
<evidence type="ECO:0000313" key="12">
    <source>
        <dbReference type="Proteomes" id="UP000078540"/>
    </source>
</evidence>
<feature type="transmembrane region" description="Helical" evidence="10">
    <location>
        <begin position="14"/>
        <end position="34"/>
    </location>
</feature>
<evidence type="ECO:0000256" key="5">
    <source>
        <dbReference type="ARBA" id="ARBA00022725"/>
    </source>
</evidence>
<evidence type="ECO:0000256" key="6">
    <source>
        <dbReference type="ARBA" id="ARBA00022989"/>
    </source>
</evidence>
<sequence length="120" mass="13987">IWETLDMIKLISYLFPYVSVGFNIFIFCYIGEIVTEQCKLVGEMAYMTDWYYLHHTIARDLILIIVRSNNVVKITAGKLFHLSIATFGDVKSVISNFHNILMNKSSDFFCIQRRTSQSYI</sequence>
<comment type="subcellular location">
    <subcellularLocation>
        <location evidence="1">Cell membrane</location>
        <topology evidence="1">Multi-pass membrane protein</topology>
    </subcellularLocation>
</comment>
<dbReference type="PANTHER" id="PTHR21137:SF35">
    <property type="entry name" value="ODORANT RECEPTOR 19A-RELATED"/>
    <property type="match status" value="1"/>
</dbReference>
<evidence type="ECO:0000256" key="3">
    <source>
        <dbReference type="ARBA" id="ARBA00022606"/>
    </source>
</evidence>
<keyword evidence="6 10" id="KW-1133">Transmembrane helix</keyword>
<evidence type="ECO:0000256" key="4">
    <source>
        <dbReference type="ARBA" id="ARBA00022692"/>
    </source>
</evidence>
<reference evidence="11 12" key="1">
    <citation type="submission" date="2015-09" db="EMBL/GenBank/DDBJ databases">
        <title>Atta colombica WGS genome.</title>
        <authorList>
            <person name="Nygaard S."/>
            <person name="Hu H."/>
            <person name="Boomsma J."/>
            <person name="Zhang G."/>
        </authorList>
    </citation>
    <scope>NUCLEOTIDE SEQUENCE [LARGE SCALE GENOMIC DNA]</scope>
    <source>
        <strain evidence="11">Treedump-2</strain>
        <tissue evidence="11">Whole body</tissue>
    </source>
</reference>
<name>A0A151I652_9HYME</name>
<keyword evidence="2" id="KW-1003">Cell membrane</keyword>
<evidence type="ECO:0000313" key="11">
    <source>
        <dbReference type="EMBL" id="KYM90429.1"/>
    </source>
</evidence>
<dbReference type="Proteomes" id="UP000078540">
    <property type="component" value="Unassembled WGS sequence"/>
</dbReference>
<feature type="non-terminal residue" evidence="11">
    <location>
        <position position="1"/>
    </location>
</feature>
<organism evidence="11 12">
    <name type="scientific">Atta colombica</name>
    <dbReference type="NCBI Taxonomy" id="520822"/>
    <lineage>
        <taxon>Eukaryota</taxon>
        <taxon>Metazoa</taxon>
        <taxon>Ecdysozoa</taxon>
        <taxon>Arthropoda</taxon>
        <taxon>Hexapoda</taxon>
        <taxon>Insecta</taxon>
        <taxon>Pterygota</taxon>
        <taxon>Neoptera</taxon>
        <taxon>Endopterygota</taxon>
        <taxon>Hymenoptera</taxon>
        <taxon>Apocrita</taxon>
        <taxon>Aculeata</taxon>
        <taxon>Formicoidea</taxon>
        <taxon>Formicidae</taxon>
        <taxon>Myrmicinae</taxon>
        <taxon>Atta</taxon>
    </lineage>
</organism>
<keyword evidence="5" id="KW-0552">Olfaction</keyword>
<dbReference type="Pfam" id="PF02949">
    <property type="entry name" value="7tm_6"/>
    <property type="match status" value="1"/>
</dbReference>
<dbReference type="GO" id="GO:0005886">
    <property type="term" value="C:plasma membrane"/>
    <property type="evidence" value="ECO:0007669"/>
    <property type="project" value="UniProtKB-SubCell"/>
</dbReference>
<dbReference type="AlphaFoldDB" id="A0A151I652"/>
<keyword evidence="4 10" id="KW-0812">Transmembrane</keyword>
<dbReference type="GO" id="GO:0005549">
    <property type="term" value="F:odorant binding"/>
    <property type="evidence" value="ECO:0007669"/>
    <property type="project" value="InterPro"/>
</dbReference>
<evidence type="ECO:0000256" key="2">
    <source>
        <dbReference type="ARBA" id="ARBA00022475"/>
    </source>
</evidence>
<dbReference type="STRING" id="520822.A0A151I652"/>
<dbReference type="InterPro" id="IPR004117">
    <property type="entry name" value="7tm6_olfct_rcpt"/>
</dbReference>
<keyword evidence="9" id="KW-0807">Transducer</keyword>
<dbReference type="GO" id="GO:0004984">
    <property type="term" value="F:olfactory receptor activity"/>
    <property type="evidence" value="ECO:0007669"/>
    <property type="project" value="InterPro"/>
</dbReference>
<evidence type="ECO:0000256" key="1">
    <source>
        <dbReference type="ARBA" id="ARBA00004651"/>
    </source>
</evidence>